<keyword evidence="9" id="KW-1185">Reference proteome</keyword>
<dbReference type="Gene3D" id="1.20.1070.10">
    <property type="entry name" value="Rhodopsin 7-helix transmembrane proteins"/>
    <property type="match status" value="1"/>
</dbReference>
<organism evidence="8 9">
    <name type="scientific">Endocarpon pusillum (strain Z07020 / HMAS-L-300199)</name>
    <name type="common">Lichen-forming fungus</name>
    <dbReference type="NCBI Taxonomy" id="1263415"/>
    <lineage>
        <taxon>Eukaryota</taxon>
        <taxon>Fungi</taxon>
        <taxon>Dikarya</taxon>
        <taxon>Ascomycota</taxon>
        <taxon>Pezizomycotina</taxon>
        <taxon>Eurotiomycetes</taxon>
        <taxon>Chaetothyriomycetidae</taxon>
        <taxon>Verrucariales</taxon>
        <taxon>Verrucariaceae</taxon>
        <taxon>Endocarpon</taxon>
    </lineage>
</organism>
<sequence length="393" mass="44071">MATAAMVFMDEQSRLLSSAKVLESRANSNTKGLILLRDRIENRDFINSFNHTVSGSFGLANRHKAQPLSPGKSCVANAWITQVSVQAVDFNILIISIVVLLCIRQQKLASQPSMKRTVLLCVIAWIPGLITSFTGLILNAYGPVSGNWCWIKPDLLGLRYLLTHGWRIAIFLATIGIYTYVYIHLKRVYGNFTALTTANAHSTVFNDQDLVDNKYTLSTSSHDGRELLVSGHIMGRTSCAVSRDSERQFRECKEGMISISSHTQVLGSKSQSLETPQTTRTEQISPLRQPKGQGQTPSIEKILLLNGYPILYIVLWIPGMFNRALESTIGSPDWLKALQSTTQFVGLANAFTYGYNEQLRQRWRCWLKPSQIDDEISLTQRPDLQSRDQAWSV</sequence>
<name>U1GH23_ENDPU</name>
<protein>
    <recommendedName>
        <fullName evidence="7">Glucose receptor Git3-like N-terminal domain-containing protein</fullName>
    </recommendedName>
</protein>
<dbReference type="GO" id="GO:0005886">
    <property type="term" value="C:plasma membrane"/>
    <property type="evidence" value="ECO:0007669"/>
    <property type="project" value="TreeGrafter"/>
</dbReference>
<keyword evidence="3 6" id="KW-1133">Transmembrane helix</keyword>
<evidence type="ECO:0000256" key="3">
    <source>
        <dbReference type="ARBA" id="ARBA00022989"/>
    </source>
</evidence>
<evidence type="ECO:0000313" key="8">
    <source>
        <dbReference type="EMBL" id="ERF76987.1"/>
    </source>
</evidence>
<dbReference type="InterPro" id="IPR023041">
    <property type="entry name" value="Glucose_rcpt_Git3-like_N"/>
</dbReference>
<feature type="domain" description="Glucose receptor Git3-like N-terminal" evidence="7">
    <location>
        <begin position="70"/>
        <end position="189"/>
    </location>
</feature>
<dbReference type="GeneID" id="19241745"/>
<reference evidence="9" key="1">
    <citation type="journal article" date="2014" name="BMC Genomics">
        <title>Genome characteristics reveal the impact of lichenization on lichen-forming fungus Endocarpon pusillum Hedwig (Verrucariales, Ascomycota).</title>
        <authorList>
            <person name="Wang Y.-Y."/>
            <person name="Liu B."/>
            <person name="Zhang X.-Y."/>
            <person name="Zhou Q.-M."/>
            <person name="Zhang T."/>
            <person name="Li H."/>
            <person name="Yu Y.-F."/>
            <person name="Zhang X.-L."/>
            <person name="Hao X.-Y."/>
            <person name="Wang M."/>
            <person name="Wang L."/>
            <person name="Wei J.-C."/>
        </authorList>
    </citation>
    <scope>NUCLEOTIDE SEQUENCE [LARGE SCALE GENOMIC DNA]</scope>
    <source>
        <strain evidence="9">Z07020 / HMAS-L-300199</strain>
    </source>
</reference>
<evidence type="ECO:0000256" key="5">
    <source>
        <dbReference type="SAM" id="MobiDB-lite"/>
    </source>
</evidence>
<dbReference type="GO" id="GO:0004930">
    <property type="term" value="F:G protein-coupled receptor activity"/>
    <property type="evidence" value="ECO:0007669"/>
    <property type="project" value="TreeGrafter"/>
</dbReference>
<dbReference type="Pfam" id="PF11710">
    <property type="entry name" value="Git3"/>
    <property type="match status" value="1"/>
</dbReference>
<evidence type="ECO:0000256" key="1">
    <source>
        <dbReference type="ARBA" id="ARBA00004141"/>
    </source>
</evidence>
<dbReference type="RefSeq" id="XP_007785651.1">
    <property type="nucleotide sequence ID" value="XM_007787461.1"/>
</dbReference>
<dbReference type="PANTHER" id="PTHR23112:SF0">
    <property type="entry name" value="TRANSMEMBRANE PROTEIN 116"/>
    <property type="match status" value="1"/>
</dbReference>
<evidence type="ECO:0000259" key="7">
    <source>
        <dbReference type="Pfam" id="PF11710"/>
    </source>
</evidence>
<accession>U1GH23</accession>
<dbReference type="AlphaFoldDB" id="U1GH23"/>
<keyword evidence="2 6" id="KW-0812">Transmembrane</keyword>
<dbReference type="OMA" id="CAIPWIP"/>
<feature type="region of interest" description="Disordered" evidence="5">
    <location>
        <begin position="266"/>
        <end position="295"/>
    </location>
</feature>
<feature type="transmembrane region" description="Helical" evidence="6">
    <location>
        <begin position="161"/>
        <end position="183"/>
    </location>
</feature>
<feature type="transmembrane region" description="Helical" evidence="6">
    <location>
        <begin position="302"/>
        <end position="321"/>
    </location>
</feature>
<comment type="subcellular location">
    <subcellularLocation>
        <location evidence="1">Membrane</location>
        <topology evidence="1">Multi-pass membrane protein</topology>
    </subcellularLocation>
</comment>
<keyword evidence="4 6" id="KW-0472">Membrane</keyword>
<gene>
    <name evidence="8" type="ORF">EPUS_06855</name>
</gene>
<dbReference type="OrthoDB" id="100006at2759"/>
<dbReference type="Proteomes" id="UP000019373">
    <property type="component" value="Unassembled WGS sequence"/>
</dbReference>
<feature type="transmembrane region" description="Helical" evidence="6">
    <location>
        <begin position="117"/>
        <end position="141"/>
    </location>
</feature>
<feature type="transmembrane region" description="Helical" evidence="6">
    <location>
        <begin position="87"/>
        <end position="105"/>
    </location>
</feature>
<dbReference type="GO" id="GO:0007189">
    <property type="term" value="P:adenylate cyclase-activating G protein-coupled receptor signaling pathway"/>
    <property type="evidence" value="ECO:0007669"/>
    <property type="project" value="TreeGrafter"/>
</dbReference>
<proteinExistence type="predicted"/>
<evidence type="ECO:0000256" key="4">
    <source>
        <dbReference type="ARBA" id="ARBA00023136"/>
    </source>
</evidence>
<evidence type="ECO:0000313" key="9">
    <source>
        <dbReference type="Proteomes" id="UP000019373"/>
    </source>
</evidence>
<evidence type="ECO:0000256" key="6">
    <source>
        <dbReference type="SAM" id="Phobius"/>
    </source>
</evidence>
<dbReference type="SUPFAM" id="SSF81321">
    <property type="entry name" value="Family A G protein-coupled receptor-like"/>
    <property type="match status" value="1"/>
</dbReference>
<dbReference type="EMBL" id="KE720677">
    <property type="protein sequence ID" value="ERF76987.1"/>
    <property type="molecule type" value="Genomic_DNA"/>
</dbReference>
<dbReference type="PANTHER" id="PTHR23112">
    <property type="entry name" value="G PROTEIN-COUPLED RECEPTOR 157-RELATED"/>
    <property type="match status" value="1"/>
</dbReference>
<dbReference type="eggNOG" id="ENOG502SIRC">
    <property type="taxonomic scope" value="Eukaryota"/>
</dbReference>
<dbReference type="HOGENOM" id="CLU_032576_0_1_1"/>
<evidence type="ECO:0000256" key="2">
    <source>
        <dbReference type="ARBA" id="ARBA00022692"/>
    </source>
</evidence>